<proteinExistence type="predicted"/>
<accession>A0A2J6S9Y5</accession>
<evidence type="ECO:0000256" key="1">
    <source>
        <dbReference type="SAM" id="Phobius"/>
    </source>
</evidence>
<dbReference type="AlphaFoldDB" id="A0A2J6S9Y5"/>
<organism evidence="2 3">
    <name type="scientific">Hyaloscypha variabilis (strain UAMH 11265 / GT02V1 / F)</name>
    <name type="common">Meliniomyces variabilis</name>
    <dbReference type="NCBI Taxonomy" id="1149755"/>
    <lineage>
        <taxon>Eukaryota</taxon>
        <taxon>Fungi</taxon>
        <taxon>Dikarya</taxon>
        <taxon>Ascomycota</taxon>
        <taxon>Pezizomycotina</taxon>
        <taxon>Leotiomycetes</taxon>
        <taxon>Helotiales</taxon>
        <taxon>Hyaloscyphaceae</taxon>
        <taxon>Hyaloscypha</taxon>
        <taxon>Hyaloscypha variabilis</taxon>
    </lineage>
</organism>
<sequence length="90" mass="10167">MTGAVVAWRMQRTGANLQGGESISPAGPFTCWPFHFEGPLLSRCSAFLLCFFSIAKLPFFSVYDLFLSAYARLRSFRHELSHISLMMSVR</sequence>
<dbReference type="Proteomes" id="UP000235786">
    <property type="component" value="Unassembled WGS sequence"/>
</dbReference>
<keyword evidence="3" id="KW-1185">Reference proteome</keyword>
<protein>
    <submittedName>
        <fullName evidence="2">Uncharacterized protein</fullName>
    </submittedName>
</protein>
<keyword evidence="1" id="KW-0812">Transmembrane</keyword>
<keyword evidence="1" id="KW-0472">Membrane</keyword>
<name>A0A2J6S9Y5_HYAVF</name>
<evidence type="ECO:0000313" key="2">
    <source>
        <dbReference type="EMBL" id="PMD47577.1"/>
    </source>
</evidence>
<dbReference type="EMBL" id="KZ613938">
    <property type="protein sequence ID" value="PMD47577.1"/>
    <property type="molecule type" value="Genomic_DNA"/>
</dbReference>
<evidence type="ECO:0000313" key="3">
    <source>
        <dbReference type="Proteomes" id="UP000235786"/>
    </source>
</evidence>
<feature type="transmembrane region" description="Helical" evidence="1">
    <location>
        <begin position="46"/>
        <end position="67"/>
    </location>
</feature>
<reference evidence="2 3" key="1">
    <citation type="submission" date="2016-04" db="EMBL/GenBank/DDBJ databases">
        <title>A degradative enzymes factory behind the ericoid mycorrhizal symbiosis.</title>
        <authorList>
            <consortium name="DOE Joint Genome Institute"/>
            <person name="Martino E."/>
            <person name="Morin E."/>
            <person name="Grelet G."/>
            <person name="Kuo A."/>
            <person name="Kohler A."/>
            <person name="Daghino S."/>
            <person name="Barry K."/>
            <person name="Choi C."/>
            <person name="Cichocki N."/>
            <person name="Clum A."/>
            <person name="Copeland A."/>
            <person name="Hainaut M."/>
            <person name="Haridas S."/>
            <person name="Labutti K."/>
            <person name="Lindquist E."/>
            <person name="Lipzen A."/>
            <person name="Khouja H.-R."/>
            <person name="Murat C."/>
            <person name="Ohm R."/>
            <person name="Olson A."/>
            <person name="Spatafora J."/>
            <person name="Veneault-Fourrey C."/>
            <person name="Henrissat B."/>
            <person name="Grigoriev I."/>
            <person name="Martin F."/>
            <person name="Perotto S."/>
        </authorList>
    </citation>
    <scope>NUCLEOTIDE SEQUENCE [LARGE SCALE GENOMIC DNA]</scope>
    <source>
        <strain evidence="2 3">F</strain>
    </source>
</reference>
<keyword evidence="1" id="KW-1133">Transmembrane helix</keyword>
<gene>
    <name evidence="2" type="ORF">L207DRAFT_160565</name>
</gene>